<feature type="transmembrane region" description="Helical" evidence="1">
    <location>
        <begin position="227"/>
        <end position="248"/>
    </location>
</feature>
<feature type="transmembrane region" description="Helical" evidence="1">
    <location>
        <begin position="331"/>
        <end position="352"/>
    </location>
</feature>
<evidence type="ECO:0000256" key="1">
    <source>
        <dbReference type="SAM" id="Phobius"/>
    </source>
</evidence>
<evidence type="ECO:0000313" key="2">
    <source>
        <dbReference type="EMBL" id="CAB4603290.1"/>
    </source>
</evidence>
<keyword evidence="1" id="KW-0472">Membrane</keyword>
<dbReference type="EMBL" id="CAEZUS010000020">
    <property type="protein sequence ID" value="CAB4603290.1"/>
    <property type="molecule type" value="Genomic_DNA"/>
</dbReference>
<feature type="transmembrane region" description="Helical" evidence="1">
    <location>
        <begin position="297"/>
        <end position="319"/>
    </location>
</feature>
<feature type="transmembrane region" description="Helical" evidence="1">
    <location>
        <begin position="168"/>
        <end position="189"/>
    </location>
</feature>
<protein>
    <submittedName>
        <fullName evidence="2">Unannotated protein</fullName>
    </submittedName>
</protein>
<accession>A0A6J6GSN2</accession>
<name>A0A6J6GSN2_9ZZZZ</name>
<dbReference type="AlphaFoldDB" id="A0A6J6GSN2"/>
<feature type="transmembrane region" description="Helical" evidence="1">
    <location>
        <begin position="73"/>
        <end position="93"/>
    </location>
</feature>
<feature type="transmembrane region" description="Helical" evidence="1">
    <location>
        <begin position="268"/>
        <end position="290"/>
    </location>
</feature>
<feature type="transmembrane region" description="Helical" evidence="1">
    <location>
        <begin position="12"/>
        <end position="36"/>
    </location>
</feature>
<keyword evidence="1" id="KW-0812">Transmembrane</keyword>
<gene>
    <name evidence="2" type="ORF">UFOPK1852_00227</name>
</gene>
<feature type="transmembrane region" description="Helical" evidence="1">
    <location>
        <begin position="137"/>
        <end position="156"/>
    </location>
</feature>
<sequence>MFQRVLSVTLVQVVRCISVVLLPIAFLSLIAWATAGSTNGNTSDPIRAAIWLWLGAHHLAFNLTISAGAASGWLTYLPLGALIFPILAIRSGFKRSIERLDNDYQSIALARTLFVSLYVAITAGIAFFVTTDAVKPVWYLTPLVTIPIATLSVLSAERRKISSQPIFFATRIISAFLGFGFLTLGISLLVNFKTVQDLTQVLEPGILGGVLLLILNVLYLPNAAVATIGYFAGVGFGIGNGTIISPLSYQVPEIPALPLLGALPAGKFPIALIAILIFIAAGVALTSWTLNQRPEVLWQTFTLVLFAVAFISWAASGSLMTQALSAVGVSIWKVTLAIGVEMAIGIGLARVLPRLDRAR</sequence>
<dbReference type="InterPro" id="IPR045931">
    <property type="entry name" value="DUF6350"/>
</dbReference>
<feature type="transmembrane region" description="Helical" evidence="1">
    <location>
        <begin position="113"/>
        <end position="131"/>
    </location>
</feature>
<reference evidence="2" key="1">
    <citation type="submission" date="2020-05" db="EMBL/GenBank/DDBJ databases">
        <authorList>
            <person name="Chiriac C."/>
            <person name="Salcher M."/>
            <person name="Ghai R."/>
            <person name="Kavagutti S V."/>
        </authorList>
    </citation>
    <scope>NUCLEOTIDE SEQUENCE</scope>
</reference>
<dbReference type="Pfam" id="PF19877">
    <property type="entry name" value="DUF6350"/>
    <property type="match status" value="1"/>
</dbReference>
<keyword evidence="1" id="KW-1133">Transmembrane helix</keyword>
<organism evidence="2">
    <name type="scientific">freshwater metagenome</name>
    <dbReference type="NCBI Taxonomy" id="449393"/>
    <lineage>
        <taxon>unclassified sequences</taxon>
        <taxon>metagenomes</taxon>
        <taxon>ecological metagenomes</taxon>
    </lineage>
</organism>
<feature type="transmembrane region" description="Helical" evidence="1">
    <location>
        <begin position="201"/>
        <end position="220"/>
    </location>
</feature>
<proteinExistence type="predicted"/>